<dbReference type="eggNOG" id="ENOG5033470">
    <property type="taxonomic scope" value="Bacteria"/>
</dbReference>
<reference evidence="2 3" key="1">
    <citation type="submission" date="2012-08" db="EMBL/GenBank/DDBJ databases">
        <title>Whole genome shotgun sequence of Gordonia rhizosphera NBRC 16068.</title>
        <authorList>
            <person name="Takarada H."/>
            <person name="Isaki S."/>
            <person name="Hosoyama A."/>
            <person name="Tsuchikane K."/>
            <person name="Katsumata H."/>
            <person name="Baba S."/>
            <person name="Ohji S."/>
            <person name="Yamazaki S."/>
            <person name="Fujita N."/>
        </authorList>
    </citation>
    <scope>NUCLEOTIDE SEQUENCE [LARGE SCALE GENOMIC DNA]</scope>
    <source>
        <strain evidence="2 3">NBRC 16068</strain>
    </source>
</reference>
<feature type="transmembrane region" description="Helical" evidence="1">
    <location>
        <begin position="219"/>
        <end position="237"/>
    </location>
</feature>
<feature type="transmembrane region" description="Helical" evidence="1">
    <location>
        <begin position="89"/>
        <end position="106"/>
    </location>
</feature>
<feature type="transmembrane region" description="Helical" evidence="1">
    <location>
        <begin position="270"/>
        <end position="289"/>
    </location>
</feature>
<evidence type="ECO:0000256" key="1">
    <source>
        <dbReference type="SAM" id="Phobius"/>
    </source>
</evidence>
<organism evidence="2 3">
    <name type="scientific">Gordonia rhizosphera NBRC 16068</name>
    <dbReference type="NCBI Taxonomy" id="1108045"/>
    <lineage>
        <taxon>Bacteria</taxon>
        <taxon>Bacillati</taxon>
        <taxon>Actinomycetota</taxon>
        <taxon>Actinomycetes</taxon>
        <taxon>Mycobacteriales</taxon>
        <taxon>Gordoniaceae</taxon>
        <taxon>Gordonia</taxon>
    </lineage>
</organism>
<keyword evidence="1" id="KW-0812">Transmembrane</keyword>
<accession>K6VQP4</accession>
<evidence type="ECO:0000313" key="2">
    <source>
        <dbReference type="EMBL" id="GAB89230.1"/>
    </source>
</evidence>
<keyword evidence="1" id="KW-1133">Transmembrane helix</keyword>
<feature type="transmembrane region" description="Helical" evidence="1">
    <location>
        <begin position="138"/>
        <end position="159"/>
    </location>
</feature>
<dbReference type="EMBL" id="BAHC01000055">
    <property type="protein sequence ID" value="GAB89230.1"/>
    <property type="molecule type" value="Genomic_DNA"/>
</dbReference>
<keyword evidence="1" id="KW-0472">Membrane</keyword>
<sequence length="302" mass="31509">MAATGPGRIAGWLLAPTPLPEKGGQISLAVLRIIAGLIWLHNVAWKIPPDFGENRDGGLYLFTNLAVDHPVFAPYSWAVEHVVLPNFTAFGWLVLALESTLAVLLLTGTLVRFAALLGIGQSLAIGLSVAEAPHEWPWAYIMLIAIHVVLLFTACARFAAVDAIRALPDAAARPAAVRFLGVWGVVVAFIGAAAMLVAIGNDAPITVGSTDLEVTFGEYNLRGGLVLLVVGVAMIVAAVIRASVVAFVAAAVAVGAAVWIYIQFGRGEVWLGGTTETAVVFGCAAVVAVTTGMRINQPKGLS</sequence>
<protein>
    <recommendedName>
        <fullName evidence="4">TQO small subunit DoxD domain-containing protein</fullName>
    </recommendedName>
</protein>
<dbReference type="RefSeq" id="WP_006331195.1">
    <property type="nucleotide sequence ID" value="NZ_BAHC01000055.1"/>
</dbReference>
<keyword evidence="3" id="KW-1185">Reference proteome</keyword>
<gene>
    <name evidence="2" type="ORF">GORHZ_055_00130</name>
</gene>
<feature type="transmembrane region" description="Helical" evidence="1">
    <location>
        <begin position="180"/>
        <end position="199"/>
    </location>
</feature>
<dbReference type="STRING" id="1108045.GORHZ_055_00130"/>
<feature type="transmembrane region" description="Helical" evidence="1">
    <location>
        <begin position="244"/>
        <end position="264"/>
    </location>
</feature>
<dbReference type="Proteomes" id="UP000008363">
    <property type="component" value="Unassembled WGS sequence"/>
</dbReference>
<proteinExistence type="predicted"/>
<evidence type="ECO:0000313" key="3">
    <source>
        <dbReference type="Proteomes" id="UP000008363"/>
    </source>
</evidence>
<dbReference type="OrthoDB" id="4715794at2"/>
<dbReference type="AlphaFoldDB" id="K6VQP4"/>
<comment type="caution">
    <text evidence="2">The sequence shown here is derived from an EMBL/GenBank/DDBJ whole genome shotgun (WGS) entry which is preliminary data.</text>
</comment>
<name>K6VQP4_9ACTN</name>
<evidence type="ECO:0008006" key="4">
    <source>
        <dbReference type="Google" id="ProtNLM"/>
    </source>
</evidence>